<comment type="caution">
    <text evidence="16">The sequence shown here is derived from an EMBL/GenBank/DDBJ whole genome shotgun (WGS) entry which is preliminary data.</text>
</comment>
<dbReference type="PANTHER" id="PTHR43069">
    <property type="entry name" value="FUMARYLACETOACETASE"/>
    <property type="match status" value="1"/>
</dbReference>
<keyword evidence="5 13" id="KW-0378">Hydrolase</keyword>
<protein>
    <recommendedName>
        <fullName evidence="3 13">Fumarylacetoacetase</fullName>
        <ecNumber evidence="3 13">3.7.1.2</ecNumber>
    </recommendedName>
    <alternativeName>
        <fullName evidence="13">Fumarylacetoacetate hydrolase</fullName>
    </alternativeName>
</protein>
<evidence type="ECO:0000256" key="7">
    <source>
        <dbReference type="ARBA" id="ARBA00022842"/>
    </source>
</evidence>
<dbReference type="RefSeq" id="XP_024703676.1">
    <property type="nucleotide sequence ID" value="XM_024851664.1"/>
</dbReference>
<proteinExistence type="inferred from homology"/>
<evidence type="ECO:0000256" key="10">
    <source>
        <dbReference type="PIRSR" id="PIRSR605959-1"/>
    </source>
</evidence>
<dbReference type="UniPathway" id="UPA00139">
    <property type="reaction ID" value="UER00341"/>
</dbReference>
<keyword evidence="4 12" id="KW-0479">Metal-binding</keyword>
<dbReference type="InterPro" id="IPR005959">
    <property type="entry name" value="Fumarylacetoacetase"/>
</dbReference>
<feature type="domain" description="Fumarylacetoacetase N-terminal" evidence="15">
    <location>
        <begin position="16"/>
        <end position="115"/>
    </location>
</feature>
<feature type="domain" description="Fumarylacetoacetase-like C-terminal" evidence="14">
    <location>
        <begin position="121"/>
        <end position="394"/>
    </location>
</feature>
<accession>A0A2I2G669</accession>
<dbReference type="GO" id="GO:0004334">
    <property type="term" value="F:fumarylacetoacetase activity"/>
    <property type="evidence" value="ECO:0007669"/>
    <property type="project" value="UniProtKB-UniRule"/>
</dbReference>
<feature type="binding site" evidence="11">
    <location>
        <position position="125"/>
    </location>
    <ligand>
        <name>substrate</name>
    </ligand>
</feature>
<evidence type="ECO:0000259" key="14">
    <source>
        <dbReference type="Pfam" id="PF01557"/>
    </source>
</evidence>
<evidence type="ECO:0000259" key="15">
    <source>
        <dbReference type="Pfam" id="PF09298"/>
    </source>
</evidence>
<gene>
    <name evidence="16" type="ORF">P170DRAFT_456911</name>
</gene>
<evidence type="ECO:0000256" key="2">
    <source>
        <dbReference type="ARBA" id="ARBA00010211"/>
    </source>
</evidence>
<dbReference type="Pfam" id="PF09298">
    <property type="entry name" value="FAA_hydrolase_N"/>
    <property type="match status" value="1"/>
</dbReference>
<dbReference type="GO" id="GO:0016853">
    <property type="term" value="F:isomerase activity"/>
    <property type="evidence" value="ECO:0007669"/>
    <property type="project" value="UniProtKB-KW"/>
</dbReference>
<comment type="pathway">
    <text evidence="1 13">Amino-acid degradation; L-phenylalanine degradation; acetoacetate and fumarate from L-phenylalanine: step 6/6.</text>
</comment>
<dbReference type="GeneID" id="36559363"/>
<feature type="binding site" evidence="12">
    <location>
        <position position="174"/>
    </location>
    <ligand>
        <name>Ca(2+)</name>
        <dbReference type="ChEBI" id="CHEBI:29108"/>
    </ligand>
</feature>
<dbReference type="Pfam" id="PF01557">
    <property type="entry name" value="FAA_hydrolase"/>
    <property type="match status" value="1"/>
</dbReference>
<dbReference type="GO" id="GO:0006559">
    <property type="term" value="P:L-phenylalanine catabolic process"/>
    <property type="evidence" value="ECO:0007669"/>
    <property type="project" value="UniProtKB-UniRule"/>
</dbReference>
<feature type="binding site" evidence="12">
    <location>
        <position position="230"/>
    </location>
    <ligand>
        <name>Mg(2+)</name>
        <dbReference type="ChEBI" id="CHEBI:18420"/>
    </ligand>
</feature>
<feature type="binding site" evidence="12">
    <location>
        <position position="226"/>
    </location>
    <ligand>
        <name>Mg(2+)</name>
        <dbReference type="ChEBI" id="CHEBI:18420"/>
    </ligand>
</feature>
<feature type="binding site" evidence="11">
    <location>
        <position position="325"/>
    </location>
    <ligand>
        <name>substrate</name>
    </ligand>
</feature>
<dbReference type="GO" id="GO:0006572">
    <property type="term" value="P:L-tyrosine catabolic process"/>
    <property type="evidence" value="ECO:0007669"/>
    <property type="project" value="UniProtKB-UniRule"/>
</dbReference>
<dbReference type="GO" id="GO:0046872">
    <property type="term" value="F:metal ion binding"/>
    <property type="evidence" value="ECO:0007669"/>
    <property type="project" value="UniProtKB-UniRule"/>
</dbReference>
<evidence type="ECO:0000256" key="13">
    <source>
        <dbReference type="RuleBase" id="RU366008"/>
    </source>
</evidence>
<comment type="similarity">
    <text evidence="2 13">Belongs to the FAH family.</text>
</comment>
<dbReference type="STRING" id="1392250.A0A2I2G669"/>
<organism evidence="16 17">
    <name type="scientific">Aspergillus steynii IBT 23096</name>
    <dbReference type="NCBI Taxonomy" id="1392250"/>
    <lineage>
        <taxon>Eukaryota</taxon>
        <taxon>Fungi</taxon>
        <taxon>Dikarya</taxon>
        <taxon>Ascomycota</taxon>
        <taxon>Pezizomycotina</taxon>
        <taxon>Eurotiomycetes</taxon>
        <taxon>Eurotiomycetidae</taxon>
        <taxon>Eurotiales</taxon>
        <taxon>Aspergillaceae</taxon>
        <taxon>Aspergillus</taxon>
        <taxon>Aspergillus subgen. Circumdati</taxon>
    </lineage>
</organism>
<comment type="catalytic activity">
    <reaction evidence="13">
        <text>4-fumarylacetoacetate + H2O = acetoacetate + fumarate + H(+)</text>
        <dbReference type="Rhea" id="RHEA:10244"/>
        <dbReference type="ChEBI" id="CHEBI:13705"/>
        <dbReference type="ChEBI" id="CHEBI:15377"/>
        <dbReference type="ChEBI" id="CHEBI:15378"/>
        <dbReference type="ChEBI" id="CHEBI:18034"/>
        <dbReference type="ChEBI" id="CHEBI:29806"/>
        <dbReference type="EC" id="3.7.1.2"/>
    </reaction>
</comment>
<dbReference type="EC" id="3.7.1.2" evidence="3 13"/>
<keyword evidence="8 13" id="KW-0828">Tyrosine catabolism</keyword>
<dbReference type="InterPro" id="IPR011234">
    <property type="entry name" value="Fumarylacetoacetase-like_C"/>
</dbReference>
<evidence type="ECO:0000256" key="1">
    <source>
        <dbReference type="ARBA" id="ARBA00004782"/>
    </source>
</evidence>
<evidence type="ECO:0000256" key="11">
    <source>
        <dbReference type="PIRSR" id="PIRSR605959-2"/>
    </source>
</evidence>
<dbReference type="Proteomes" id="UP000234275">
    <property type="component" value="Unassembled WGS sequence"/>
</dbReference>
<reference evidence="16 17" key="1">
    <citation type="submission" date="2016-12" db="EMBL/GenBank/DDBJ databases">
        <title>The genomes of Aspergillus section Nigri reveals drivers in fungal speciation.</title>
        <authorList>
            <consortium name="DOE Joint Genome Institute"/>
            <person name="Vesth T.C."/>
            <person name="Nybo J."/>
            <person name="Theobald S."/>
            <person name="Brandl J."/>
            <person name="Frisvad J.C."/>
            <person name="Nielsen K.F."/>
            <person name="Lyhne E.K."/>
            <person name="Kogle M.E."/>
            <person name="Kuo A."/>
            <person name="Riley R."/>
            <person name="Clum A."/>
            <person name="Nolan M."/>
            <person name="Lipzen A."/>
            <person name="Salamov A."/>
            <person name="Henrissat B."/>
            <person name="Wiebenga A."/>
            <person name="De Vries R.P."/>
            <person name="Grigoriev I.V."/>
            <person name="Mortensen U.H."/>
            <person name="Andersen M.R."/>
            <person name="Baker S.E."/>
        </authorList>
    </citation>
    <scope>NUCLEOTIDE SEQUENCE [LARGE SCALE GENOMIC DNA]</scope>
    <source>
        <strain evidence="16 17">IBT 23096</strain>
    </source>
</reference>
<dbReference type="EMBL" id="MSFO01000005">
    <property type="protein sequence ID" value="PLB48374.1"/>
    <property type="molecule type" value="Genomic_DNA"/>
</dbReference>
<sequence length="403" mass="44339">MDSSSPPSSTPFGIDNIPFGVISTRDNPAPRCATAFEDHAVDLSCLEKDGLFASIPGFGTGVFSQPNLNTFASLPRPIHAEVRKKLVDYLASADISREEQQKSFILLSQVTNHLPMNTANYTDFYCSLEHARNCSEVIGLEVNPNWYCIPSCYNGRTSSLRISGDPIRRPWGLEMGVYVSKPLPAGQILDMRQARDHIFGLVLLNDWSARDIQAFEMNPLGPFHSKGFGTTVSPWIVTMEALEPVECERVVVQDPRPLGHLAWRGVSEREAIAVELSAKILRNGKTYHVTTTNLNELYWTPYQQLTHLASAGEGLCTGDILGTGTLSSSRVGPTGEKIGLACLLERAIPRNMLSALKSDGIVFLEDGDEVVFEGWCRSPHSGKWFGFGECRAVVLPALDLREV</sequence>
<dbReference type="Gene3D" id="2.30.30.230">
    <property type="entry name" value="Fumarylacetoacetase, N-terminal domain"/>
    <property type="match status" value="1"/>
</dbReference>
<keyword evidence="16" id="KW-0413">Isomerase</keyword>
<dbReference type="InterPro" id="IPR036462">
    <property type="entry name" value="Fumarylacetoacetase_N_sf"/>
</dbReference>
<dbReference type="OrthoDB" id="9971669at2759"/>
<feature type="binding site" evidence="11">
    <location>
        <position position="213"/>
    </location>
    <ligand>
        <name>substrate</name>
    </ligand>
</feature>
<feature type="active site" description="Proton acceptor" evidence="10">
    <location>
        <position position="130"/>
    </location>
</feature>
<name>A0A2I2G669_9EURO</name>
<dbReference type="PANTHER" id="PTHR43069:SF2">
    <property type="entry name" value="FUMARYLACETOACETASE"/>
    <property type="match status" value="1"/>
</dbReference>
<evidence type="ECO:0000256" key="5">
    <source>
        <dbReference type="ARBA" id="ARBA00022801"/>
    </source>
</evidence>
<feature type="binding site" evidence="12">
    <location>
        <position position="123"/>
    </location>
    <ligand>
        <name>Ca(2+)</name>
        <dbReference type="ChEBI" id="CHEBI:29108"/>
    </ligand>
</feature>
<keyword evidence="7 12" id="KW-0460">Magnesium</keyword>
<dbReference type="Gene3D" id="3.90.850.10">
    <property type="entry name" value="Fumarylacetoacetase-like, C-terminal domain"/>
    <property type="match status" value="1"/>
</dbReference>
<dbReference type="VEuPathDB" id="FungiDB:P170DRAFT_456911"/>
<evidence type="ECO:0000256" key="4">
    <source>
        <dbReference type="ARBA" id="ARBA00022723"/>
    </source>
</evidence>
<evidence type="ECO:0000256" key="12">
    <source>
        <dbReference type="PIRSR" id="PIRSR605959-3"/>
    </source>
</evidence>
<evidence type="ECO:0000313" key="16">
    <source>
        <dbReference type="EMBL" id="PLB48374.1"/>
    </source>
</evidence>
<evidence type="ECO:0000256" key="9">
    <source>
        <dbReference type="ARBA" id="ARBA00023232"/>
    </source>
</evidence>
<keyword evidence="17" id="KW-1185">Reference proteome</keyword>
<evidence type="ECO:0000313" key="17">
    <source>
        <dbReference type="Proteomes" id="UP000234275"/>
    </source>
</evidence>
<dbReference type="InterPro" id="IPR015377">
    <property type="entry name" value="Fumarylacetoacetase_N"/>
</dbReference>
<dbReference type="InterPro" id="IPR036663">
    <property type="entry name" value="Fumarylacetoacetase_C_sf"/>
</dbReference>
<evidence type="ECO:0000256" key="6">
    <source>
        <dbReference type="ARBA" id="ARBA00022837"/>
    </source>
</evidence>
<evidence type="ECO:0000256" key="8">
    <source>
        <dbReference type="ARBA" id="ARBA00022878"/>
    </source>
</evidence>
<comment type="cofactor">
    <cofactor evidence="13">
        <name>Mg(2+)</name>
        <dbReference type="ChEBI" id="CHEBI:18420"/>
    </cofactor>
    <cofactor evidence="13">
        <name>Ca(2+)</name>
        <dbReference type="ChEBI" id="CHEBI:29108"/>
    </cofactor>
</comment>
<dbReference type="SUPFAM" id="SSF56529">
    <property type="entry name" value="FAH"/>
    <property type="match status" value="1"/>
</dbReference>
<feature type="binding site" evidence="12">
    <location>
        <position position="206"/>
    </location>
    <ligand>
        <name>Ca(2+)</name>
        <dbReference type="ChEBI" id="CHEBI:29108"/>
    </ligand>
</feature>
<dbReference type="GO" id="GO:1902000">
    <property type="term" value="P:homogentisate catabolic process"/>
    <property type="evidence" value="ECO:0007669"/>
    <property type="project" value="TreeGrafter"/>
</dbReference>
<keyword evidence="9 13" id="KW-0585">Phenylalanine catabolism</keyword>
<keyword evidence="6 12" id="KW-0106">Calcium</keyword>
<dbReference type="SUPFAM" id="SSF63433">
    <property type="entry name" value="Fumarylacetoacetate hydrolase, FAH, N-terminal domain"/>
    <property type="match status" value="1"/>
</dbReference>
<feature type="binding site" evidence="12">
    <location>
        <position position="206"/>
    </location>
    <ligand>
        <name>Mg(2+)</name>
        <dbReference type="ChEBI" id="CHEBI:18420"/>
    </ligand>
</feature>
<dbReference type="AlphaFoldDB" id="A0A2I2G669"/>
<evidence type="ECO:0000256" key="3">
    <source>
        <dbReference type="ARBA" id="ARBA00012094"/>
    </source>
</evidence>